<protein>
    <submittedName>
        <fullName evidence="1">Uncharacterized protein</fullName>
    </submittedName>
</protein>
<sequence>MEFIMPVFALIATPAVRIRSDGCTILKALPMEHLGARGMTEARTLAEISTAVTLYGERIADAHPGRSFSISVHIRRGDRKPRGFDAAYRTGALGTDRWVLMVDNDADGARILHGRSAAETGNMASCKGDVA</sequence>
<organism evidence="1 2">
    <name type="scientific">Komagataeibacter europaeus NBRC 3261</name>
    <dbReference type="NCBI Taxonomy" id="1234669"/>
    <lineage>
        <taxon>Bacteria</taxon>
        <taxon>Pseudomonadati</taxon>
        <taxon>Pseudomonadota</taxon>
        <taxon>Alphaproteobacteria</taxon>
        <taxon>Acetobacterales</taxon>
        <taxon>Acetobacteraceae</taxon>
        <taxon>Komagataeibacter</taxon>
    </lineage>
</organism>
<proteinExistence type="predicted"/>
<evidence type="ECO:0000313" key="2">
    <source>
        <dbReference type="Proteomes" id="UP000032675"/>
    </source>
</evidence>
<dbReference type="EMBL" id="BANI01000132">
    <property type="protein sequence ID" value="GAN97174.1"/>
    <property type="molecule type" value="Genomic_DNA"/>
</dbReference>
<reference evidence="1 2" key="1">
    <citation type="submission" date="2012-11" db="EMBL/GenBank/DDBJ databases">
        <title>Whole genome sequence of Gluconacetobacter europaeus NBRC3261.</title>
        <authorList>
            <person name="Azuma Y."/>
            <person name="Higashiura N."/>
            <person name="Hirakawa H."/>
            <person name="Matsushita K."/>
        </authorList>
    </citation>
    <scope>NUCLEOTIDE SEQUENCE [LARGE SCALE GENOMIC DNA]</scope>
    <source>
        <strain evidence="1 2">NBRC 3261</strain>
    </source>
</reference>
<dbReference type="AlphaFoldDB" id="A0A0D6Q158"/>
<gene>
    <name evidence="1" type="ORF">Geu3261_0150_004</name>
</gene>
<comment type="caution">
    <text evidence="1">The sequence shown here is derived from an EMBL/GenBank/DDBJ whole genome shotgun (WGS) entry which is preliminary data.</text>
</comment>
<name>A0A0D6Q158_KOMEU</name>
<accession>A0A0D6Q158</accession>
<evidence type="ECO:0000313" key="1">
    <source>
        <dbReference type="EMBL" id="GAN97174.1"/>
    </source>
</evidence>
<dbReference type="Proteomes" id="UP000032675">
    <property type="component" value="Unassembled WGS sequence"/>
</dbReference>